<keyword evidence="1" id="KW-1185">Reference proteome</keyword>
<name>A0A915L6Y5_ROMCU</name>
<evidence type="ECO:0000313" key="1">
    <source>
        <dbReference type="Proteomes" id="UP000887565"/>
    </source>
</evidence>
<dbReference type="Proteomes" id="UP000887565">
    <property type="component" value="Unplaced"/>
</dbReference>
<reference evidence="2" key="1">
    <citation type="submission" date="2022-11" db="UniProtKB">
        <authorList>
            <consortium name="WormBaseParasite"/>
        </authorList>
    </citation>
    <scope>IDENTIFICATION</scope>
</reference>
<organism evidence="1 2">
    <name type="scientific">Romanomermis culicivorax</name>
    <name type="common">Nematode worm</name>
    <dbReference type="NCBI Taxonomy" id="13658"/>
    <lineage>
        <taxon>Eukaryota</taxon>
        <taxon>Metazoa</taxon>
        <taxon>Ecdysozoa</taxon>
        <taxon>Nematoda</taxon>
        <taxon>Enoplea</taxon>
        <taxon>Dorylaimia</taxon>
        <taxon>Mermithida</taxon>
        <taxon>Mermithoidea</taxon>
        <taxon>Mermithidae</taxon>
        <taxon>Romanomermis</taxon>
    </lineage>
</organism>
<protein>
    <submittedName>
        <fullName evidence="2">Uncharacterized protein</fullName>
    </submittedName>
</protein>
<evidence type="ECO:0000313" key="2">
    <source>
        <dbReference type="WBParaSite" id="nRc.2.0.1.t45500-RA"/>
    </source>
</evidence>
<dbReference type="WBParaSite" id="nRc.2.0.1.t45500-RA">
    <property type="protein sequence ID" value="nRc.2.0.1.t45500-RA"/>
    <property type="gene ID" value="nRc.2.0.1.g45500"/>
</dbReference>
<dbReference type="AlphaFoldDB" id="A0A915L6Y5"/>
<accession>A0A915L6Y5</accession>
<proteinExistence type="predicted"/>
<sequence length="168" mass="19399">MHEILVAGRIFGAVDAIIFRIEINSRLMVNSRFHRASDADSSAARLVVVRIPEKGRFGFHLSDKWKAFGSRIFKKDEEINDKLRDAGNNRKSCYEIVRNPLTVGYFKTFSYPVRSKWSLHCENCHVLLPWSVPNSAKNKIKHNLISTLQIYEHSKKTNGLDRILIEIM</sequence>